<name>A0A6J6N535_9ZZZZ</name>
<sequence>MFSLIERPNAAVFAGYGSLFGVDPGLLPVESVSDTVSVVPLSIGSAAWNAGWPGFTPPPATDQRGLPRVVDIIDIGAYEVQEAVLLPKFTG</sequence>
<evidence type="ECO:0000313" key="1">
    <source>
        <dbReference type="EMBL" id="CAB4681219.1"/>
    </source>
</evidence>
<dbReference type="InterPro" id="IPR059226">
    <property type="entry name" value="Choice_anch_Q_dom"/>
</dbReference>
<proteinExistence type="predicted"/>
<gene>
    <name evidence="1" type="ORF">UFOPK2350_01033</name>
</gene>
<dbReference type="AlphaFoldDB" id="A0A6J6N535"/>
<dbReference type="NCBIfam" id="NF041518">
    <property type="entry name" value="choice_anch_Q"/>
    <property type="match status" value="1"/>
</dbReference>
<accession>A0A6J6N535</accession>
<reference evidence="1" key="1">
    <citation type="submission" date="2020-05" db="EMBL/GenBank/DDBJ databases">
        <authorList>
            <person name="Chiriac C."/>
            <person name="Salcher M."/>
            <person name="Ghai R."/>
            <person name="Kavagutti S V."/>
        </authorList>
    </citation>
    <scope>NUCLEOTIDE SEQUENCE</scope>
</reference>
<organism evidence="1">
    <name type="scientific">freshwater metagenome</name>
    <dbReference type="NCBI Taxonomy" id="449393"/>
    <lineage>
        <taxon>unclassified sequences</taxon>
        <taxon>metagenomes</taxon>
        <taxon>ecological metagenomes</taxon>
    </lineage>
</organism>
<dbReference type="EMBL" id="CAEZXE010000084">
    <property type="protein sequence ID" value="CAB4681219.1"/>
    <property type="molecule type" value="Genomic_DNA"/>
</dbReference>
<protein>
    <submittedName>
        <fullName evidence="1">Unannotated protein</fullName>
    </submittedName>
</protein>